<dbReference type="Proteomes" id="UP000095746">
    <property type="component" value="Unassembled WGS sequence"/>
</dbReference>
<protein>
    <submittedName>
        <fullName evidence="1">Uncharacterized protein</fullName>
    </submittedName>
</protein>
<dbReference type="AlphaFoldDB" id="A0A174E9J3"/>
<dbReference type="RefSeq" id="WP_154042255.1">
    <property type="nucleotide sequence ID" value="NZ_CAXUMB010000080.1"/>
</dbReference>
<evidence type="ECO:0000313" key="2">
    <source>
        <dbReference type="Proteomes" id="UP000095746"/>
    </source>
</evidence>
<reference evidence="1 2" key="1">
    <citation type="submission" date="2015-09" db="EMBL/GenBank/DDBJ databases">
        <authorList>
            <consortium name="Pathogen Informatics"/>
        </authorList>
    </citation>
    <scope>NUCLEOTIDE SEQUENCE [LARGE SCALE GENOMIC DNA]</scope>
    <source>
        <strain evidence="1 2">2789STDY5608854</strain>
    </source>
</reference>
<accession>A0A174E9J3</accession>
<organism evidence="1 2">
    <name type="scientific">Flavonifractor plautii</name>
    <name type="common">Fusobacterium plautii</name>
    <dbReference type="NCBI Taxonomy" id="292800"/>
    <lineage>
        <taxon>Bacteria</taxon>
        <taxon>Bacillati</taxon>
        <taxon>Bacillota</taxon>
        <taxon>Clostridia</taxon>
        <taxon>Eubacteriales</taxon>
        <taxon>Oscillospiraceae</taxon>
        <taxon>Flavonifractor</taxon>
    </lineage>
</organism>
<proteinExistence type="predicted"/>
<dbReference type="EMBL" id="CYZT01000076">
    <property type="protein sequence ID" value="CUO34341.1"/>
    <property type="molecule type" value="Genomic_DNA"/>
</dbReference>
<sequence length="212" mass="23487">MKKPNLPIIILCLAICVSGIAALSLKTFHTVNSTTSPYLLYLKVLQGNQQFYNVESGDYLDIHQLKETITSDNLPFSIQQFAIVDLTQNGIKDVVLQFSLAENNQAGFIILHDESGTIYSYTLVSRSMSDLKVDGTFIFSSGASDWGIGSLILSSSGYEIEKISYCESSLFFVDKLPATQAAFETAVSQQGFKENVTWYNFTDDNLSLLTQQ</sequence>
<gene>
    <name evidence="1" type="ORF">ERS852411_01375</name>
</gene>
<name>A0A174E9J3_FLAPL</name>
<evidence type="ECO:0000313" key="1">
    <source>
        <dbReference type="EMBL" id="CUO34341.1"/>
    </source>
</evidence>